<dbReference type="InterPro" id="IPR045057">
    <property type="entry name" value="Gcn5-rel_NAT"/>
</dbReference>
<evidence type="ECO:0000313" key="3">
    <source>
        <dbReference type="EMBL" id="TQL34717.1"/>
    </source>
</evidence>
<dbReference type="PANTHER" id="PTHR31435:SF10">
    <property type="entry name" value="BSR4717 PROTEIN"/>
    <property type="match status" value="1"/>
</dbReference>
<dbReference type="InterPro" id="IPR031165">
    <property type="entry name" value="GNAT_YJDJ"/>
</dbReference>
<dbReference type="InterPro" id="IPR000182">
    <property type="entry name" value="GNAT_dom"/>
</dbReference>
<evidence type="ECO:0000313" key="4">
    <source>
        <dbReference type="Proteomes" id="UP000318336"/>
    </source>
</evidence>
<comment type="caution">
    <text evidence="3">The sequence shown here is derived from an EMBL/GenBank/DDBJ whole genome shotgun (WGS) entry which is preliminary data.</text>
</comment>
<dbReference type="SUPFAM" id="SSF55729">
    <property type="entry name" value="Acyl-CoA N-acyltransferases (Nat)"/>
    <property type="match status" value="1"/>
</dbReference>
<dbReference type="CDD" id="cd04301">
    <property type="entry name" value="NAT_SF"/>
    <property type="match status" value="1"/>
</dbReference>
<dbReference type="GO" id="GO:0016747">
    <property type="term" value="F:acyltransferase activity, transferring groups other than amino-acyl groups"/>
    <property type="evidence" value="ECO:0007669"/>
    <property type="project" value="InterPro"/>
</dbReference>
<dbReference type="OrthoDB" id="5405911at2"/>
<dbReference type="PROSITE" id="PS51729">
    <property type="entry name" value="GNAT_YJDJ"/>
    <property type="match status" value="1"/>
</dbReference>
<dbReference type="AlphaFoldDB" id="A0A542XFW6"/>
<gene>
    <name evidence="3" type="ORF">FB554_2894</name>
</gene>
<dbReference type="Proteomes" id="UP000318336">
    <property type="component" value="Unassembled WGS sequence"/>
</dbReference>
<accession>A0A542XFW6</accession>
<sequence length="106" mass="11746">MSTTVRDNPEENRFEILVDDTVAGFAEYRLSPDRIAFTHTEVGPDYSGRGLAGELVSTALDEVKGRGLAVLPFCPFVRKYIDTHQDDYLALVPADQRDKFGLPAAE</sequence>
<protein>
    <submittedName>
        <fullName evidence="3">Uncharacterized protein</fullName>
    </submittedName>
</protein>
<evidence type="ECO:0000259" key="2">
    <source>
        <dbReference type="PROSITE" id="PS51729"/>
    </source>
</evidence>
<proteinExistence type="predicted"/>
<name>A0A542XFW6_9MICO</name>
<dbReference type="RefSeq" id="WP_142007082.1">
    <property type="nucleotide sequence ID" value="NZ_CAJTBP010000001.1"/>
</dbReference>
<keyword evidence="4" id="KW-1185">Reference proteome</keyword>
<dbReference type="Gene3D" id="3.40.630.30">
    <property type="match status" value="1"/>
</dbReference>
<evidence type="ECO:0000259" key="1">
    <source>
        <dbReference type="PROSITE" id="PS51186"/>
    </source>
</evidence>
<dbReference type="Pfam" id="PF14542">
    <property type="entry name" value="Acetyltransf_CG"/>
    <property type="match status" value="1"/>
</dbReference>
<dbReference type="PROSITE" id="PS51186">
    <property type="entry name" value="GNAT"/>
    <property type="match status" value="1"/>
</dbReference>
<reference evidence="3 4" key="1">
    <citation type="submission" date="2019-06" db="EMBL/GenBank/DDBJ databases">
        <title>Sequencing the genomes of 1000 actinobacteria strains.</title>
        <authorList>
            <person name="Klenk H.-P."/>
        </authorList>
    </citation>
    <scope>NUCLEOTIDE SEQUENCE [LARGE SCALE GENOMIC DNA]</scope>
    <source>
        <strain evidence="3 4">DSM 24617</strain>
    </source>
</reference>
<organism evidence="3 4">
    <name type="scientific">Barrientosiimonas humi</name>
    <dbReference type="NCBI Taxonomy" id="999931"/>
    <lineage>
        <taxon>Bacteria</taxon>
        <taxon>Bacillati</taxon>
        <taxon>Actinomycetota</taxon>
        <taxon>Actinomycetes</taxon>
        <taxon>Micrococcales</taxon>
        <taxon>Dermacoccaceae</taxon>
        <taxon>Barrientosiimonas</taxon>
    </lineage>
</organism>
<feature type="domain" description="N-acetyltransferase" evidence="1">
    <location>
        <begin position="1"/>
        <end position="106"/>
    </location>
</feature>
<dbReference type="InterPro" id="IPR016181">
    <property type="entry name" value="Acyl_CoA_acyltransferase"/>
</dbReference>
<dbReference type="PANTHER" id="PTHR31435">
    <property type="entry name" value="PROTEIN NATD1"/>
    <property type="match status" value="1"/>
</dbReference>
<feature type="domain" description="N-acetyltransferase" evidence="2">
    <location>
        <begin position="6"/>
        <end position="93"/>
    </location>
</feature>
<dbReference type="EMBL" id="VFOK01000001">
    <property type="protein sequence ID" value="TQL34717.1"/>
    <property type="molecule type" value="Genomic_DNA"/>
</dbReference>